<dbReference type="STRING" id="1293598.IV56_GL001130"/>
<proteinExistence type="predicted"/>
<keyword evidence="3" id="KW-1185">Reference proteome</keyword>
<comment type="caution">
    <text evidence="2">The sequence shown here is derived from an EMBL/GenBank/DDBJ whole genome shotgun (WGS) entry which is preliminary data.</text>
</comment>
<evidence type="ECO:0008006" key="4">
    <source>
        <dbReference type="Google" id="ProtNLM"/>
    </source>
</evidence>
<feature type="transmembrane region" description="Helical" evidence="1">
    <location>
        <begin position="185"/>
        <end position="210"/>
    </location>
</feature>
<dbReference type="OrthoDB" id="9784844at2"/>
<feature type="transmembrane region" description="Helical" evidence="1">
    <location>
        <begin position="26"/>
        <end position="47"/>
    </location>
</feature>
<name>A0A0R2MX00_9LACO</name>
<feature type="transmembrane region" description="Helical" evidence="1">
    <location>
        <begin position="115"/>
        <end position="148"/>
    </location>
</feature>
<accession>A0A0R2MX00</accession>
<dbReference type="EMBL" id="JQCE01000038">
    <property type="protein sequence ID" value="KRO16349.1"/>
    <property type="molecule type" value="Genomic_DNA"/>
</dbReference>
<feature type="transmembrane region" description="Helical" evidence="1">
    <location>
        <begin position="77"/>
        <end position="94"/>
    </location>
</feature>
<evidence type="ECO:0000313" key="2">
    <source>
        <dbReference type="EMBL" id="KRO16349.1"/>
    </source>
</evidence>
<keyword evidence="1" id="KW-1133">Transmembrane helix</keyword>
<dbReference type="PATRIC" id="fig|1293598.4.peg.1193"/>
<protein>
    <recommendedName>
        <fullName evidence="4">Integral membrane protein</fullName>
    </recommendedName>
</protein>
<keyword evidence="1" id="KW-0472">Membrane</keyword>
<dbReference type="PANTHER" id="PTHR40076:SF1">
    <property type="entry name" value="MEMBRANE PROTEIN"/>
    <property type="match status" value="1"/>
</dbReference>
<keyword evidence="1" id="KW-0812">Transmembrane</keyword>
<reference evidence="2 3" key="1">
    <citation type="journal article" date="2015" name="Genome Announc.">
        <title>Expanding the biotechnology potential of lactobacilli through comparative genomics of 213 strains and associated genera.</title>
        <authorList>
            <person name="Sun Z."/>
            <person name="Harris H.M."/>
            <person name="McCann A."/>
            <person name="Guo C."/>
            <person name="Argimon S."/>
            <person name="Zhang W."/>
            <person name="Yang X."/>
            <person name="Jeffery I.B."/>
            <person name="Cooney J.C."/>
            <person name="Kagawa T.F."/>
            <person name="Liu W."/>
            <person name="Song Y."/>
            <person name="Salvetti E."/>
            <person name="Wrobel A."/>
            <person name="Rasinkangas P."/>
            <person name="Parkhill J."/>
            <person name="Rea M.C."/>
            <person name="O'Sullivan O."/>
            <person name="Ritari J."/>
            <person name="Douillard F.P."/>
            <person name="Paul Ross R."/>
            <person name="Yang R."/>
            <person name="Briner A.E."/>
            <person name="Felis G.E."/>
            <person name="de Vos W.M."/>
            <person name="Barrangou R."/>
            <person name="Klaenhammer T.R."/>
            <person name="Caufield P.W."/>
            <person name="Cui Y."/>
            <person name="Zhang H."/>
            <person name="O'Toole P.W."/>
        </authorList>
    </citation>
    <scope>NUCLEOTIDE SEQUENCE [LARGE SCALE GENOMIC DNA]</scope>
    <source>
        <strain evidence="2 3">DSM 24301</strain>
    </source>
</reference>
<evidence type="ECO:0000256" key="1">
    <source>
        <dbReference type="SAM" id="Phobius"/>
    </source>
</evidence>
<dbReference type="PANTHER" id="PTHR40076">
    <property type="entry name" value="MEMBRANE PROTEIN-RELATED"/>
    <property type="match status" value="1"/>
</dbReference>
<dbReference type="RefSeq" id="WP_054778016.1">
    <property type="nucleotide sequence ID" value="NZ_BBBX01000026.1"/>
</dbReference>
<evidence type="ECO:0000313" key="3">
    <source>
        <dbReference type="Proteomes" id="UP000050969"/>
    </source>
</evidence>
<organism evidence="2 3">
    <name type="scientific">Lacticaseibacillus saniviri JCM 17471 = DSM 24301</name>
    <dbReference type="NCBI Taxonomy" id="1293598"/>
    <lineage>
        <taxon>Bacteria</taxon>
        <taxon>Bacillati</taxon>
        <taxon>Bacillota</taxon>
        <taxon>Bacilli</taxon>
        <taxon>Lactobacillales</taxon>
        <taxon>Lactobacillaceae</taxon>
        <taxon>Lacticaseibacillus</taxon>
    </lineage>
</organism>
<dbReference type="InterPro" id="IPR010380">
    <property type="entry name" value="DUF975"/>
</dbReference>
<dbReference type="Proteomes" id="UP000050969">
    <property type="component" value="Unassembled WGS sequence"/>
</dbReference>
<dbReference type="Pfam" id="PF06161">
    <property type="entry name" value="DUF975"/>
    <property type="match status" value="1"/>
</dbReference>
<sequence length="231" mass="26555">MDVLTRQEIKARAKQILRTGKNWQRLMIVNLVPWLISVGFTVNLYMLNWQVYQQTLDGNVSAGLTSQSQMIGTFRDFILVLFVQAACLTALDLWRKPDGEFSPVQAMFRLFNRSWFWVILGLWLVTAIITNVGFALLVIPGILFSYGFRQVYYVMYDARRSGVKMGVFDALGASWNLMRGSKFDLFVLDVSMLGWYLLNALSANLLSFLINPYMQLTYGGFYHNLLAKRNN</sequence>
<gene>
    <name evidence="2" type="ORF">IV56_GL001130</name>
</gene>
<dbReference type="AlphaFoldDB" id="A0A0R2MX00"/>